<dbReference type="EMBL" id="DVOH01000010">
    <property type="protein sequence ID" value="HIU99640.1"/>
    <property type="molecule type" value="Genomic_DNA"/>
</dbReference>
<dbReference type="InterPro" id="IPR045864">
    <property type="entry name" value="aa-tRNA-synth_II/BPL/LPL"/>
</dbReference>
<dbReference type="EC" id="6.3.1.20" evidence="3"/>
<comment type="pathway">
    <text evidence="1">Protein modification; protein lipoylation via exogenous pathway; protein N(6)-(lipoyl)lysine from lipoate: step 2/2.</text>
</comment>
<reference evidence="3" key="1">
    <citation type="submission" date="2020-10" db="EMBL/GenBank/DDBJ databases">
        <authorList>
            <person name="Gilroy R."/>
        </authorList>
    </citation>
    <scope>NUCLEOTIDE SEQUENCE</scope>
    <source>
        <strain evidence="3">23406</strain>
    </source>
</reference>
<accession>A0A9D1NBQ3</accession>
<evidence type="ECO:0000313" key="3">
    <source>
        <dbReference type="EMBL" id="HIU99640.1"/>
    </source>
</evidence>
<evidence type="ECO:0000256" key="1">
    <source>
        <dbReference type="ARBA" id="ARBA00005085"/>
    </source>
</evidence>
<dbReference type="GO" id="GO:0016979">
    <property type="term" value="F:lipoate-protein ligase activity"/>
    <property type="evidence" value="ECO:0007669"/>
    <property type="project" value="UniProtKB-EC"/>
</dbReference>
<dbReference type="PANTHER" id="PTHR12561">
    <property type="entry name" value="LIPOATE-PROTEIN LIGASE"/>
    <property type="match status" value="1"/>
</dbReference>
<evidence type="ECO:0000313" key="4">
    <source>
        <dbReference type="Proteomes" id="UP000886891"/>
    </source>
</evidence>
<organism evidence="3 4">
    <name type="scientific">Candidatus Stercoripulliclostridium merdipullorum</name>
    <dbReference type="NCBI Taxonomy" id="2840952"/>
    <lineage>
        <taxon>Bacteria</taxon>
        <taxon>Bacillati</taxon>
        <taxon>Bacillota</taxon>
        <taxon>Clostridia</taxon>
        <taxon>Eubacteriales</taxon>
        <taxon>Candidatus Stercoripulliclostridium</taxon>
    </lineage>
</organism>
<gene>
    <name evidence="3" type="ORF">IAB14_00835</name>
</gene>
<dbReference type="Gene3D" id="3.30.930.10">
    <property type="entry name" value="Bira Bifunctional Protein, Domain 2"/>
    <property type="match status" value="1"/>
</dbReference>
<reference evidence="3" key="2">
    <citation type="journal article" date="2021" name="PeerJ">
        <title>Extensive microbial diversity within the chicken gut microbiome revealed by metagenomics and culture.</title>
        <authorList>
            <person name="Gilroy R."/>
            <person name="Ravi A."/>
            <person name="Getino M."/>
            <person name="Pursley I."/>
            <person name="Horton D.L."/>
            <person name="Alikhan N.F."/>
            <person name="Baker D."/>
            <person name="Gharbi K."/>
            <person name="Hall N."/>
            <person name="Watson M."/>
            <person name="Adriaenssens E.M."/>
            <person name="Foster-Nyarko E."/>
            <person name="Jarju S."/>
            <person name="Secka A."/>
            <person name="Antonio M."/>
            <person name="Oren A."/>
            <person name="Chaudhuri R.R."/>
            <person name="La Ragione R."/>
            <person name="Hildebrand F."/>
            <person name="Pallen M.J."/>
        </authorList>
    </citation>
    <scope>NUCLEOTIDE SEQUENCE</scope>
    <source>
        <strain evidence="3">23406</strain>
    </source>
</reference>
<keyword evidence="3" id="KW-0436">Ligase</keyword>
<dbReference type="GO" id="GO:0005737">
    <property type="term" value="C:cytoplasm"/>
    <property type="evidence" value="ECO:0007669"/>
    <property type="project" value="TreeGrafter"/>
</dbReference>
<sequence>MNYFYRAENGNPYRNLAVEAVLPEGRDHDFGLYLWQNDPVVVIGRNQDARKECNLALAREQNVFVARRTTGGGAVYHDRGNLNFSFFSPVDRYCLDDNLTIVENALARFGIAAERSGRNDLTVNGAKFSGNAFLTRGGYRLHHGTLLIDADLAAASALLTPSLSKLKSKGVDSVRSRIVNLSSIAPDLSVECAISALSDAFRAFYGTVEAVTPKESRVKAVSEELAASDWIFGKSPPAEIDETFVCPTGEFRICVATRGNRIDDVKIFTDAMDPTIAPAIEKTVRDAGLSETDLQSRLSLHGIAGEETYRVLSRYFGI</sequence>
<proteinExistence type="predicted"/>
<protein>
    <submittedName>
        <fullName evidence="3">Lipoate--protein ligase</fullName>
        <ecNumber evidence="3">6.3.1.20</ecNumber>
    </submittedName>
</protein>
<dbReference type="Pfam" id="PF21948">
    <property type="entry name" value="LplA-B_cat"/>
    <property type="match status" value="1"/>
</dbReference>
<dbReference type="SUPFAM" id="SSF55681">
    <property type="entry name" value="Class II aaRS and biotin synthetases"/>
    <property type="match status" value="1"/>
</dbReference>
<dbReference type="PANTHER" id="PTHR12561:SF3">
    <property type="entry name" value="LIPOYLTRANSFERASE 1, MITOCHONDRIAL"/>
    <property type="match status" value="1"/>
</dbReference>
<dbReference type="GO" id="GO:0017118">
    <property type="term" value="F:lipoyltransferase activity"/>
    <property type="evidence" value="ECO:0007669"/>
    <property type="project" value="TreeGrafter"/>
</dbReference>
<dbReference type="InterPro" id="IPR004143">
    <property type="entry name" value="BPL_LPL_catalytic"/>
</dbReference>
<dbReference type="InterPro" id="IPR004562">
    <property type="entry name" value="LipoylTrfase_LipoateP_Ligase"/>
</dbReference>
<dbReference type="PROSITE" id="PS51733">
    <property type="entry name" value="BPL_LPL_CATALYTIC"/>
    <property type="match status" value="1"/>
</dbReference>
<comment type="caution">
    <text evidence="3">The sequence shown here is derived from an EMBL/GenBank/DDBJ whole genome shotgun (WGS) entry which is preliminary data.</text>
</comment>
<dbReference type="AlphaFoldDB" id="A0A9D1NBQ3"/>
<name>A0A9D1NBQ3_9FIRM</name>
<dbReference type="NCBIfam" id="TIGR00545">
    <property type="entry name" value="lipoyltrans"/>
    <property type="match status" value="1"/>
</dbReference>
<dbReference type="GO" id="GO:0009249">
    <property type="term" value="P:protein lipoylation"/>
    <property type="evidence" value="ECO:0007669"/>
    <property type="project" value="InterPro"/>
</dbReference>
<evidence type="ECO:0000259" key="2">
    <source>
        <dbReference type="PROSITE" id="PS51733"/>
    </source>
</evidence>
<feature type="domain" description="BPL/LPL catalytic" evidence="2">
    <location>
        <begin position="26"/>
        <end position="209"/>
    </location>
</feature>
<dbReference type="Proteomes" id="UP000886891">
    <property type="component" value="Unassembled WGS sequence"/>
</dbReference>
<dbReference type="CDD" id="cd16443">
    <property type="entry name" value="LplA"/>
    <property type="match status" value="1"/>
</dbReference>